<name>A0AAV4EUQ6_9GAST</name>
<feature type="region of interest" description="Disordered" evidence="1">
    <location>
        <begin position="878"/>
        <end position="900"/>
    </location>
</feature>
<feature type="region of interest" description="Disordered" evidence="1">
    <location>
        <begin position="1"/>
        <end position="41"/>
    </location>
</feature>
<reference evidence="3 4" key="1">
    <citation type="journal article" date="2021" name="Elife">
        <title>Chloroplast acquisition without the gene transfer in kleptoplastic sea slugs, Plakobranchus ocellatus.</title>
        <authorList>
            <person name="Maeda T."/>
            <person name="Takahashi S."/>
            <person name="Yoshida T."/>
            <person name="Shimamura S."/>
            <person name="Takaki Y."/>
            <person name="Nagai Y."/>
            <person name="Toyoda A."/>
            <person name="Suzuki Y."/>
            <person name="Arimoto A."/>
            <person name="Ishii H."/>
            <person name="Satoh N."/>
            <person name="Nishiyama T."/>
            <person name="Hasebe M."/>
            <person name="Maruyama T."/>
            <person name="Minagawa J."/>
            <person name="Obokata J."/>
            <person name="Shigenobu S."/>
        </authorList>
    </citation>
    <scope>NUCLEOTIDE SEQUENCE [LARGE SCALE GENOMIC DNA]</scope>
</reference>
<sequence>MSLTTVPGPSRGRAALKSRLPPPIHKLGKHTPVDEDEPPDVPVQAFGFDTDGDQTSVSSGFETTFDSADAEDAAKFLRKIFSIVQPGCHASKRMGDMEGGFFSHCPRGVPIGQQYSNMCRLMEERNQLELLKECVFRIRSVQIFVEELEGLVHMECRTVYAIRHGCAAETPVTKLYCLNALCEDLRLHVAHWNSIKQRLNTCRWLQPRLGQLCLQLQHVTQALTSAVLRAVNHLDQLIHIGFEVFAHCNVDTLTPEIMWNITRGLEDFNNIVGSLRLSYQMDKSQNFGANPFLDQVTSHSLLLNSSLIKPLKTIQFTKILSILANERSRYAAKLAHQFFTCNEHFVRLLTTGTLPKFEWGDYLPNQNQPHSMMMMTDTSELHNFSGSNASLNATYLQIGYVRAPDLSNLSSPLVEFSAKEQEFAESFLLIVCNSTSLLRKNEPGKPQRAQKMNIAKSVMSPVVGRPPRVQFQGDTPVMNRGDSQRKKVSWGDNADNTIRSAVVAHYMDSLWLYLGRNLDMFLDEPAWQGRHCLLESGMGSVLLFNDTATAMLRNMIGHVCYKDMFPPTSVQPLLSVVFRLHALSAYGAWDSYDTMQHADADLSICAGVTWRILTTCKLALSWCNTKIQQFLSSWNVDQFLLLTHTDLKMLVDCTKNALYLLETVNVKEEQYQVRVSDNLSVCQIKLLHQQMQQVNSQMQTFNGTTMKNFMDKYSELAQRFFQENMLPARMWKRKIAPEEKAEPNNYAKDAIDALLVPIVHGIPKLSTTSQIGVVAMVTVTFCNTLLSLILKERIKFSLWGAVQLGIDFDYIHTKLGELLYNDEVRHSALDQAVFQQMKGIVILLKRQPSQKQAGNKLMDNIMCDSVNTVQSPETAVVDDKLSSNNLSSEGSPATMKNGTYKASSKTECPMVDDEDENVCVVPNMHDWLALRAVGGSKSWKFPACFSRSSSDD</sequence>
<protein>
    <submittedName>
        <fullName evidence="3">Coiled-coil domain-containing 142</fullName>
    </submittedName>
</protein>
<feature type="domain" description="Coiled-coil protein 142 C-terminal" evidence="2">
    <location>
        <begin position="611"/>
        <end position="928"/>
    </location>
</feature>
<dbReference type="InterPro" id="IPR055350">
    <property type="entry name" value="CCDC142_C"/>
</dbReference>
<feature type="compositionally biased region" description="Polar residues" evidence="1">
    <location>
        <begin position="882"/>
        <end position="900"/>
    </location>
</feature>
<comment type="caution">
    <text evidence="3">The sequence shown here is derived from an EMBL/GenBank/DDBJ whole genome shotgun (WGS) entry which is preliminary data.</text>
</comment>
<evidence type="ECO:0000259" key="2">
    <source>
        <dbReference type="Pfam" id="PF14923"/>
    </source>
</evidence>
<dbReference type="Pfam" id="PF14923">
    <property type="entry name" value="CCDC142"/>
    <property type="match status" value="1"/>
</dbReference>
<gene>
    <name evidence="3" type="ORF">ElyMa_003643000</name>
</gene>
<proteinExistence type="predicted"/>
<accession>A0AAV4EUQ6</accession>
<dbReference type="AlphaFoldDB" id="A0AAV4EUQ6"/>
<dbReference type="PANTHER" id="PTHR21436">
    <property type="entry name" value="COILED-COIL DOMAIN-CONTAINING PROTEIN 142"/>
    <property type="match status" value="1"/>
</dbReference>
<keyword evidence="4" id="KW-1185">Reference proteome</keyword>
<dbReference type="InterPro" id="IPR026700">
    <property type="entry name" value="CCDC142"/>
</dbReference>
<evidence type="ECO:0000313" key="3">
    <source>
        <dbReference type="EMBL" id="GFR64897.1"/>
    </source>
</evidence>
<dbReference type="EMBL" id="BMAT01007466">
    <property type="protein sequence ID" value="GFR64897.1"/>
    <property type="molecule type" value="Genomic_DNA"/>
</dbReference>
<dbReference type="PANTHER" id="PTHR21436:SF2">
    <property type="entry name" value="COILED-COIL DOMAIN-CONTAINING PROTEIN 142"/>
    <property type="match status" value="1"/>
</dbReference>
<evidence type="ECO:0000313" key="4">
    <source>
        <dbReference type="Proteomes" id="UP000762676"/>
    </source>
</evidence>
<organism evidence="3 4">
    <name type="scientific">Elysia marginata</name>
    <dbReference type="NCBI Taxonomy" id="1093978"/>
    <lineage>
        <taxon>Eukaryota</taxon>
        <taxon>Metazoa</taxon>
        <taxon>Spiralia</taxon>
        <taxon>Lophotrochozoa</taxon>
        <taxon>Mollusca</taxon>
        <taxon>Gastropoda</taxon>
        <taxon>Heterobranchia</taxon>
        <taxon>Euthyneura</taxon>
        <taxon>Panpulmonata</taxon>
        <taxon>Sacoglossa</taxon>
        <taxon>Placobranchoidea</taxon>
        <taxon>Plakobranchidae</taxon>
        <taxon>Elysia</taxon>
    </lineage>
</organism>
<evidence type="ECO:0000256" key="1">
    <source>
        <dbReference type="SAM" id="MobiDB-lite"/>
    </source>
</evidence>
<dbReference type="Proteomes" id="UP000762676">
    <property type="component" value="Unassembled WGS sequence"/>
</dbReference>